<keyword evidence="4" id="KW-1185">Reference proteome</keyword>
<dbReference type="InterPro" id="IPR018247">
    <property type="entry name" value="EF_Hand_1_Ca_BS"/>
</dbReference>
<protein>
    <recommendedName>
        <fullName evidence="2">EF-hand domain-containing protein</fullName>
    </recommendedName>
</protein>
<dbReference type="CDD" id="cd00051">
    <property type="entry name" value="EFh"/>
    <property type="match status" value="1"/>
</dbReference>
<feature type="domain" description="EF-hand" evidence="2">
    <location>
        <begin position="41"/>
        <end position="76"/>
    </location>
</feature>
<dbReference type="STRING" id="3694.A0A2K2ABW8"/>
<keyword evidence="1" id="KW-0106">Calcium</keyword>
<name>A0A2K2ABW8_POPTR</name>
<dbReference type="Proteomes" id="UP000006729">
    <property type="component" value="Chromosome 5"/>
</dbReference>
<dbReference type="SUPFAM" id="SSF47473">
    <property type="entry name" value="EF-hand"/>
    <property type="match status" value="1"/>
</dbReference>
<reference evidence="3 4" key="1">
    <citation type="journal article" date="2006" name="Science">
        <title>The genome of black cottonwood, Populus trichocarpa (Torr. &amp; Gray).</title>
        <authorList>
            <person name="Tuskan G.A."/>
            <person name="Difazio S."/>
            <person name="Jansson S."/>
            <person name="Bohlmann J."/>
            <person name="Grigoriev I."/>
            <person name="Hellsten U."/>
            <person name="Putnam N."/>
            <person name="Ralph S."/>
            <person name="Rombauts S."/>
            <person name="Salamov A."/>
            <person name="Schein J."/>
            <person name="Sterck L."/>
            <person name="Aerts A."/>
            <person name="Bhalerao R.R."/>
            <person name="Bhalerao R.P."/>
            <person name="Blaudez D."/>
            <person name="Boerjan W."/>
            <person name="Brun A."/>
            <person name="Brunner A."/>
            <person name="Busov V."/>
            <person name="Campbell M."/>
            <person name="Carlson J."/>
            <person name="Chalot M."/>
            <person name="Chapman J."/>
            <person name="Chen G.L."/>
            <person name="Cooper D."/>
            <person name="Coutinho P.M."/>
            <person name="Couturier J."/>
            <person name="Covert S."/>
            <person name="Cronk Q."/>
            <person name="Cunningham R."/>
            <person name="Davis J."/>
            <person name="Degroeve S."/>
            <person name="Dejardin A."/>
            <person name="Depamphilis C."/>
            <person name="Detter J."/>
            <person name="Dirks B."/>
            <person name="Dubchak I."/>
            <person name="Duplessis S."/>
            <person name="Ehlting J."/>
            <person name="Ellis B."/>
            <person name="Gendler K."/>
            <person name="Goodstein D."/>
            <person name="Gribskov M."/>
            <person name="Grimwood J."/>
            <person name="Groover A."/>
            <person name="Gunter L."/>
            <person name="Hamberger B."/>
            <person name="Heinze B."/>
            <person name="Helariutta Y."/>
            <person name="Henrissat B."/>
            <person name="Holligan D."/>
            <person name="Holt R."/>
            <person name="Huang W."/>
            <person name="Islam-Faridi N."/>
            <person name="Jones S."/>
            <person name="Jones-Rhoades M."/>
            <person name="Jorgensen R."/>
            <person name="Joshi C."/>
            <person name="Kangasjarvi J."/>
            <person name="Karlsson J."/>
            <person name="Kelleher C."/>
            <person name="Kirkpatrick R."/>
            <person name="Kirst M."/>
            <person name="Kohler A."/>
            <person name="Kalluri U."/>
            <person name="Larimer F."/>
            <person name="Leebens-Mack J."/>
            <person name="Leple J.C."/>
            <person name="Locascio P."/>
            <person name="Lou Y."/>
            <person name="Lucas S."/>
            <person name="Martin F."/>
            <person name="Montanini B."/>
            <person name="Napoli C."/>
            <person name="Nelson D.R."/>
            <person name="Nelson C."/>
            <person name="Nieminen K."/>
            <person name="Nilsson O."/>
            <person name="Pereda V."/>
            <person name="Peter G."/>
            <person name="Philippe R."/>
            <person name="Pilate G."/>
            <person name="Poliakov A."/>
            <person name="Razumovskaya J."/>
            <person name="Richardson P."/>
            <person name="Rinaldi C."/>
            <person name="Ritland K."/>
            <person name="Rouze P."/>
            <person name="Ryaboy D."/>
            <person name="Schmutz J."/>
            <person name="Schrader J."/>
            <person name="Segerman B."/>
            <person name="Shin H."/>
            <person name="Siddiqui A."/>
            <person name="Sterky F."/>
            <person name="Terry A."/>
            <person name="Tsai C.J."/>
            <person name="Uberbacher E."/>
            <person name="Unneberg P."/>
            <person name="Vahala J."/>
            <person name="Wall K."/>
            <person name="Wessler S."/>
            <person name="Yang G."/>
            <person name="Yin T."/>
            <person name="Douglas C."/>
            <person name="Marra M."/>
            <person name="Sandberg G."/>
            <person name="Van de Peer Y."/>
            <person name="Rokhsar D."/>
        </authorList>
    </citation>
    <scope>NUCLEOTIDE SEQUENCE [LARGE SCALE GENOMIC DNA]</scope>
    <source>
        <strain evidence="4">cv. Nisqually</strain>
    </source>
</reference>
<evidence type="ECO:0000259" key="2">
    <source>
        <dbReference type="PROSITE" id="PS50222"/>
    </source>
</evidence>
<dbReference type="SMART" id="SM00054">
    <property type="entry name" value="EFh"/>
    <property type="match status" value="2"/>
</dbReference>
<organism evidence="3 4">
    <name type="scientific">Populus trichocarpa</name>
    <name type="common">Western balsam poplar</name>
    <name type="synonym">Populus balsamifera subsp. trichocarpa</name>
    <dbReference type="NCBI Taxonomy" id="3694"/>
    <lineage>
        <taxon>Eukaryota</taxon>
        <taxon>Viridiplantae</taxon>
        <taxon>Streptophyta</taxon>
        <taxon>Embryophyta</taxon>
        <taxon>Tracheophyta</taxon>
        <taxon>Spermatophyta</taxon>
        <taxon>Magnoliopsida</taxon>
        <taxon>eudicotyledons</taxon>
        <taxon>Gunneridae</taxon>
        <taxon>Pentapetalae</taxon>
        <taxon>rosids</taxon>
        <taxon>fabids</taxon>
        <taxon>Malpighiales</taxon>
        <taxon>Salicaceae</taxon>
        <taxon>Saliceae</taxon>
        <taxon>Populus</taxon>
    </lineage>
</organism>
<dbReference type="Gene3D" id="1.10.238.10">
    <property type="entry name" value="EF-hand"/>
    <property type="match status" value="1"/>
</dbReference>
<dbReference type="PROSITE" id="PS00018">
    <property type="entry name" value="EF_HAND_1"/>
    <property type="match status" value="2"/>
</dbReference>
<dbReference type="PANTHER" id="PTHR34574:SF12">
    <property type="entry name" value="CALCIUM-BINDING EF HAND FAMILY PROTEIN"/>
    <property type="match status" value="1"/>
</dbReference>
<sequence>MQIVYKYRSINSKERKHTIKKMSLAVVNETTVTTFVEDMKAFENCVKECFEMLDVDGDGVLSRSELREGFCKLMSLGHESSKKEKIDHLFDTIFDRFDEDQNGSIDPREFKCLIRELMFAMGRGFGNSPVLVALEIDSLLMKAVEHEFGQI</sequence>
<evidence type="ECO:0000313" key="4">
    <source>
        <dbReference type="Proteomes" id="UP000006729"/>
    </source>
</evidence>
<dbReference type="EMBL" id="CM009294">
    <property type="protein sequence ID" value="PNT35000.1"/>
    <property type="molecule type" value="Genomic_DNA"/>
</dbReference>
<dbReference type="InParanoid" id="A0A2K2ABW8"/>
<feature type="domain" description="EF-hand" evidence="2">
    <location>
        <begin position="85"/>
        <end position="120"/>
    </location>
</feature>
<accession>A0A2K2ABW8</accession>
<dbReference type="PROSITE" id="PS50222">
    <property type="entry name" value="EF_HAND_2"/>
    <property type="match status" value="2"/>
</dbReference>
<gene>
    <name evidence="3" type="ORF">POPTR_005G049900</name>
</gene>
<dbReference type="PANTHER" id="PTHR34574">
    <property type="entry name" value="CALCIUM-BINDING EF-HAND FAMILY PROTEIN-RELATED"/>
    <property type="match status" value="1"/>
</dbReference>
<dbReference type="Pfam" id="PF13499">
    <property type="entry name" value="EF-hand_7"/>
    <property type="match status" value="1"/>
</dbReference>
<proteinExistence type="predicted"/>
<evidence type="ECO:0000313" key="3">
    <source>
        <dbReference type="EMBL" id="PNT35000.1"/>
    </source>
</evidence>
<dbReference type="AlphaFoldDB" id="A0A2K2ABW8"/>
<dbReference type="GO" id="GO:0005509">
    <property type="term" value="F:calcium ion binding"/>
    <property type="evidence" value="ECO:0007669"/>
    <property type="project" value="InterPro"/>
</dbReference>
<evidence type="ECO:0000256" key="1">
    <source>
        <dbReference type="ARBA" id="ARBA00022837"/>
    </source>
</evidence>
<dbReference type="InterPro" id="IPR002048">
    <property type="entry name" value="EF_hand_dom"/>
</dbReference>
<dbReference type="InterPro" id="IPR011992">
    <property type="entry name" value="EF-hand-dom_pair"/>
</dbReference>